<dbReference type="HAMAP" id="MF_00048">
    <property type="entry name" value="UPF0102"/>
    <property type="match status" value="1"/>
</dbReference>
<protein>
    <recommendedName>
        <fullName evidence="2">UPF0102 protein KM92DES2_12698</fullName>
    </recommendedName>
</protein>
<gene>
    <name evidence="3" type="ORF">KM92DES2_12698</name>
</gene>
<dbReference type="InterPro" id="IPR003509">
    <property type="entry name" value="UPF0102_YraN-like"/>
</dbReference>
<reference evidence="3" key="1">
    <citation type="submission" date="2016-04" db="EMBL/GenBank/DDBJ databases">
        <authorList>
            <person name="Evans L.H."/>
            <person name="Alamgir A."/>
            <person name="Owens N."/>
            <person name="Weber N.D."/>
            <person name="Virtaneva K."/>
            <person name="Barbian K."/>
            <person name="Babar A."/>
            <person name="Rosenke K."/>
        </authorList>
    </citation>
    <scope>NUCLEOTIDE SEQUENCE</scope>
    <source>
        <strain evidence="3">92-2</strain>
    </source>
</reference>
<accession>A0A212KD31</accession>
<dbReference type="NCBIfam" id="NF009154">
    <property type="entry name" value="PRK12497.3-3"/>
    <property type="match status" value="1"/>
</dbReference>
<evidence type="ECO:0000256" key="1">
    <source>
        <dbReference type="ARBA" id="ARBA00006738"/>
    </source>
</evidence>
<dbReference type="AlphaFoldDB" id="A0A212KD31"/>
<comment type="similarity">
    <text evidence="1 2">Belongs to the UPF0102 family.</text>
</comment>
<dbReference type="InterPro" id="IPR011856">
    <property type="entry name" value="tRNA_endonuc-like_dom_sf"/>
</dbReference>
<dbReference type="NCBIfam" id="NF011273">
    <property type="entry name" value="PRK14680.1"/>
    <property type="match status" value="1"/>
</dbReference>
<dbReference type="GO" id="GO:0003676">
    <property type="term" value="F:nucleic acid binding"/>
    <property type="evidence" value="ECO:0007669"/>
    <property type="project" value="InterPro"/>
</dbReference>
<dbReference type="EMBL" id="FLUP01000001">
    <property type="protein sequence ID" value="SBW09415.1"/>
    <property type="molecule type" value="Genomic_DNA"/>
</dbReference>
<dbReference type="Gene3D" id="3.40.1350.10">
    <property type="match status" value="1"/>
</dbReference>
<dbReference type="Pfam" id="PF02021">
    <property type="entry name" value="UPF0102"/>
    <property type="match status" value="1"/>
</dbReference>
<organism evidence="3">
    <name type="scientific">uncultured Desulfovibrio sp</name>
    <dbReference type="NCBI Taxonomy" id="167968"/>
    <lineage>
        <taxon>Bacteria</taxon>
        <taxon>Pseudomonadati</taxon>
        <taxon>Thermodesulfobacteriota</taxon>
        <taxon>Desulfovibrionia</taxon>
        <taxon>Desulfovibrionales</taxon>
        <taxon>Desulfovibrionaceae</taxon>
        <taxon>Desulfovibrio</taxon>
        <taxon>environmental samples</taxon>
    </lineage>
</organism>
<name>A0A212KD31_9BACT</name>
<dbReference type="PANTHER" id="PTHR34039:SF1">
    <property type="entry name" value="UPF0102 PROTEIN YRAN"/>
    <property type="match status" value="1"/>
</dbReference>
<dbReference type="NCBIfam" id="NF009150">
    <property type="entry name" value="PRK12497.1-3"/>
    <property type="match status" value="1"/>
</dbReference>
<evidence type="ECO:0000256" key="2">
    <source>
        <dbReference type="HAMAP-Rule" id="MF_00048"/>
    </source>
</evidence>
<dbReference type="SUPFAM" id="SSF52980">
    <property type="entry name" value="Restriction endonuclease-like"/>
    <property type="match status" value="1"/>
</dbReference>
<dbReference type="InterPro" id="IPR011335">
    <property type="entry name" value="Restrct_endonuc-II-like"/>
</dbReference>
<proteinExistence type="inferred from homology"/>
<evidence type="ECO:0000313" key="3">
    <source>
        <dbReference type="EMBL" id="SBW09415.1"/>
    </source>
</evidence>
<dbReference type="CDD" id="cd20736">
    <property type="entry name" value="PoNe_Nuclease"/>
    <property type="match status" value="1"/>
</dbReference>
<dbReference type="NCBIfam" id="TIGR00252">
    <property type="entry name" value="YraN family protein"/>
    <property type="match status" value="1"/>
</dbReference>
<sequence length="151" mass="16788">MTPRWLQTLFGGKDEQAAAPAHLNLGRKGEEAARKLLQRNGMELLDCNWRSGRLELDIVCRDGDTVVFVEVKTRSGSTYGGPAAALTPAKQRTLCRAARAWLAAHDAWSSPCRFDVVCIVREGDTLHLEHCRHAFECEPSVDSGNATWQPW</sequence>
<dbReference type="PANTHER" id="PTHR34039">
    <property type="entry name" value="UPF0102 PROTEIN YRAN"/>
    <property type="match status" value="1"/>
</dbReference>